<evidence type="ECO:0000256" key="3">
    <source>
        <dbReference type="ARBA" id="ARBA00022448"/>
    </source>
</evidence>
<name>A0A3P1Z331_TANFO</name>
<feature type="transmembrane region" description="Helical" evidence="11">
    <location>
        <begin position="37"/>
        <end position="58"/>
    </location>
</feature>
<dbReference type="CDD" id="cd07341">
    <property type="entry name" value="M56_BlaR1_MecR1_like"/>
    <property type="match status" value="1"/>
</dbReference>
<evidence type="ECO:0000256" key="11">
    <source>
        <dbReference type="SAM" id="Phobius"/>
    </source>
</evidence>
<dbReference type="InterPro" id="IPR051045">
    <property type="entry name" value="TonB-dependent_transducer"/>
</dbReference>
<evidence type="ECO:0000256" key="4">
    <source>
        <dbReference type="ARBA" id="ARBA00022475"/>
    </source>
</evidence>
<organism evidence="13 14">
    <name type="scientific">Tannerella forsythia</name>
    <name type="common">Bacteroides forsythus</name>
    <dbReference type="NCBI Taxonomy" id="28112"/>
    <lineage>
        <taxon>Bacteria</taxon>
        <taxon>Pseudomonadati</taxon>
        <taxon>Bacteroidota</taxon>
        <taxon>Bacteroidia</taxon>
        <taxon>Bacteroidales</taxon>
        <taxon>Tannerellaceae</taxon>
        <taxon>Tannerella</taxon>
    </lineage>
</organism>
<keyword evidence="4" id="KW-1003">Cell membrane</keyword>
<dbReference type="PANTHER" id="PTHR33446:SF2">
    <property type="entry name" value="PROTEIN TONB"/>
    <property type="match status" value="1"/>
</dbReference>
<keyword evidence="9 11" id="KW-0472">Membrane</keyword>
<feature type="domain" description="TonB C-terminal" evidence="12">
    <location>
        <begin position="379"/>
        <end position="475"/>
    </location>
</feature>
<dbReference type="Pfam" id="PF03544">
    <property type="entry name" value="TonB_C"/>
    <property type="match status" value="1"/>
</dbReference>
<dbReference type="RefSeq" id="WP_124789727.1">
    <property type="nucleotide sequence ID" value="NZ_RQYN01000013.1"/>
</dbReference>
<gene>
    <name evidence="13" type="ORF">EII41_05295</name>
</gene>
<dbReference type="InterPro" id="IPR008756">
    <property type="entry name" value="Peptidase_M56"/>
</dbReference>
<dbReference type="GO" id="GO:0098797">
    <property type="term" value="C:plasma membrane protein complex"/>
    <property type="evidence" value="ECO:0007669"/>
    <property type="project" value="TreeGrafter"/>
</dbReference>
<evidence type="ECO:0000256" key="1">
    <source>
        <dbReference type="ARBA" id="ARBA00004383"/>
    </source>
</evidence>
<evidence type="ECO:0000256" key="7">
    <source>
        <dbReference type="ARBA" id="ARBA00022927"/>
    </source>
</evidence>
<evidence type="ECO:0000256" key="10">
    <source>
        <dbReference type="SAM" id="MobiDB-lite"/>
    </source>
</evidence>
<evidence type="ECO:0000256" key="6">
    <source>
        <dbReference type="ARBA" id="ARBA00022692"/>
    </source>
</evidence>
<evidence type="ECO:0000256" key="9">
    <source>
        <dbReference type="ARBA" id="ARBA00023136"/>
    </source>
</evidence>
<protein>
    <submittedName>
        <fullName evidence="13">TonB family protein</fullName>
    </submittedName>
</protein>
<proteinExistence type="inferred from homology"/>
<comment type="similarity">
    <text evidence="2">Belongs to the TonB family.</text>
</comment>
<dbReference type="GO" id="GO:0031992">
    <property type="term" value="F:energy transducer activity"/>
    <property type="evidence" value="ECO:0007669"/>
    <property type="project" value="TreeGrafter"/>
</dbReference>
<dbReference type="Proteomes" id="UP000279860">
    <property type="component" value="Unassembled WGS sequence"/>
</dbReference>
<keyword evidence="8 11" id="KW-1133">Transmembrane helix</keyword>
<comment type="subcellular location">
    <subcellularLocation>
        <location evidence="1">Cell inner membrane</location>
        <topology evidence="1">Single-pass membrane protein</topology>
        <orientation evidence="1">Periplasmic side</orientation>
    </subcellularLocation>
</comment>
<keyword evidence="5" id="KW-0997">Cell inner membrane</keyword>
<keyword evidence="3" id="KW-0813">Transport</keyword>
<dbReference type="InterPro" id="IPR037682">
    <property type="entry name" value="TonB_C"/>
</dbReference>
<comment type="caution">
    <text evidence="13">The sequence shown here is derived from an EMBL/GenBank/DDBJ whole genome shotgun (WGS) entry which is preliminary data.</text>
</comment>
<dbReference type="InterPro" id="IPR006260">
    <property type="entry name" value="TonB/TolA_C"/>
</dbReference>
<sequence>MGAFFSYSLQSALCLAVFYLFYTVVLSRETFHRLNRYTLLAIMALSWMIPLLAGALSFRTGANVVPEMIVEQPLAALSAGTVTPFESSVWHSVFVPIFTLYLIGIVVCVFYQAVSYLRLWRLLYKGKRMVLNNDIRLILHTDTRIVPFSWMKYIVLSEDDYTEDGAAIIAHETAHIRLRHSWDLMAAHVFVILQWFNPFAWMVYRDLRNTHEYEADKSVLDAGFEAQHYQLLLIKKAVGTRLYSMANGYNHSNNLKKRITMMLQKKSNAWARLKYALVLPLAATTVVAFARPEISRPFDEISSVKVSYFAPTAQPVEAKSVEKVVAPPRQEVAAPVETVAETPAPRETKAPTAKPKPAPTTPKDTVVFMVVEEMPEFLGGMSGLMEYLRDNLKYPVKAKEKKIEGRVTAAFVVSRDGSIRDVQIVRGVDPDLDAEAIRVIKSMPNWKPGKQRGKNVAVKYTLPINFRYPQAKDSLQTK</sequence>
<dbReference type="NCBIfam" id="TIGR01352">
    <property type="entry name" value="tonB_Cterm"/>
    <property type="match status" value="1"/>
</dbReference>
<dbReference type="Gene3D" id="3.30.1150.10">
    <property type="match status" value="1"/>
</dbReference>
<dbReference type="GO" id="GO:0055085">
    <property type="term" value="P:transmembrane transport"/>
    <property type="evidence" value="ECO:0007669"/>
    <property type="project" value="InterPro"/>
</dbReference>
<feature type="transmembrane region" description="Helical" evidence="11">
    <location>
        <begin position="93"/>
        <end position="119"/>
    </location>
</feature>
<reference evidence="13 14" key="1">
    <citation type="submission" date="2018-11" db="EMBL/GenBank/DDBJ databases">
        <title>Genomes From Bacteria Associated with the Canine Oral Cavity: a Test Case for Automated Genome-Based Taxonomic Assignment.</title>
        <authorList>
            <person name="Coil D.A."/>
            <person name="Jospin G."/>
            <person name="Darling A.E."/>
            <person name="Wallis C."/>
            <person name="Davis I.J."/>
            <person name="Harris S."/>
            <person name="Eisen J.A."/>
            <person name="Holcombe L.J."/>
            <person name="O'Flynn C."/>
        </authorList>
    </citation>
    <scope>NUCLEOTIDE SEQUENCE [LARGE SCALE GENOMIC DNA]</scope>
    <source>
        <strain evidence="13 14">OH1426_COT-023</strain>
    </source>
</reference>
<accession>A0A3P1Z331</accession>
<dbReference type="PROSITE" id="PS52015">
    <property type="entry name" value="TONB_CTD"/>
    <property type="match status" value="1"/>
</dbReference>
<dbReference type="PANTHER" id="PTHR33446">
    <property type="entry name" value="PROTEIN TONB-RELATED"/>
    <property type="match status" value="1"/>
</dbReference>
<dbReference type="AlphaFoldDB" id="A0A3P1Z331"/>
<evidence type="ECO:0000256" key="8">
    <source>
        <dbReference type="ARBA" id="ARBA00022989"/>
    </source>
</evidence>
<dbReference type="GO" id="GO:0015031">
    <property type="term" value="P:protein transport"/>
    <property type="evidence" value="ECO:0007669"/>
    <property type="project" value="UniProtKB-KW"/>
</dbReference>
<keyword evidence="6 11" id="KW-0812">Transmembrane</keyword>
<evidence type="ECO:0000256" key="5">
    <source>
        <dbReference type="ARBA" id="ARBA00022519"/>
    </source>
</evidence>
<dbReference type="EMBL" id="RQYN01000013">
    <property type="protein sequence ID" value="RRD76620.1"/>
    <property type="molecule type" value="Genomic_DNA"/>
</dbReference>
<dbReference type="Pfam" id="PF05569">
    <property type="entry name" value="Peptidase_M56"/>
    <property type="match status" value="1"/>
</dbReference>
<feature type="region of interest" description="Disordered" evidence="10">
    <location>
        <begin position="334"/>
        <end position="361"/>
    </location>
</feature>
<dbReference type="SUPFAM" id="SSF74653">
    <property type="entry name" value="TolA/TonB C-terminal domain"/>
    <property type="match status" value="1"/>
</dbReference>
<dbReference type="FunFam" id="3.30.1150.10:FF:000002">
    <property type="entry name" value="Energy transducer TonB"/>
    <property type="match status" value="1"/>
</dbReference>
<evidence type="ECO:0000313" key="14">
    <source>
        <dbReference type="Proteomes" id="UP000279860"/>
    </source>
</evidence>
<evidence type="ECO:0000256" key="2">
    <source>
        <dbReference type="ARBA" id="ARBA00006555"/>
    </source>
</evidence>
<keyword evidence="7" id="KW-0653">Protein transport</keyword>
<feature type="transmembrane region" description="Helical" evidence="11">
    <location>
        <begin position="6"/>
        <end position="25"/>
    </location>
</feature>
<evidence type="ECO:0000313" key="13">
    <source>
        <dbReference type="EMBL" id="RRD76620.1"/>
    </source>
</evidence>
<evidence type="ECO:0000259" key="12">
    <source>
        <dbReference type="PROSITE" id="PS52015"/>
    </source>
</evidence>